<comment type="similarity">
    <text evidence="1 3">Belongs to the UDP-glycosyltransferase family.</text>
</comment>
<keyword evidence="2 3" id="KW-0808">Transferase</keyword>
<dbReference type="EnsemblPlants" id="EMT03224">
    <property type="protein sequence ID" value="EMT03224"/>
    <property type="gene ID" value="F775_06609"/>
</dbReference>
<name>N1QRU5_AEGTA</name>
<dbReference type="EC" id="2.4.1.-" evidence="4"/>
<dbReference type="CDD" id="cd03784">
    <property type="entry name" value="GT1_Gtf-like"/>
    <property type="match status" value="1"/>
</dbReference>
<evidence type="ECO:0000313" key="5">
    <source>
        <dbReference type="EnsemblPlants" id="EMT03224"/>
    </source>
</evidence>
<dbReference type="PANTHER" id="PTHR48047:SF51">
    <property type="entry name" value="GLYCOSYLTRANSFERASE"/>
    <property type="match status" value="1"/>
</dbReference>
<proteinExistence type="inferred from homology"/>
<reference evidence="5" key="1">
    <citation type="submission" date="2015-06" db="UniProtKB">
        <authorList>
            <consortium name="EnsemblPlants"/>
        </authorList>
    </citation>
    <scope>IDENTIFICATION</scope>
</reference>
<protein>
    <recommendedName>
        <fullName evidence="4">Glycosyltransferase</fullName>
        <ecNumber evidence="4">2.4.1.-</ecNumber>
    </recommendedName>
</protein>
<dbReference type="InterPro" id="IPR035595">
    <property type="entry name" value="UDP_glycos_trans_CS"/>
</dbReference>
<dbReference type="GO" id="GO:0035251">
    <property type="term" value="F:UDP-glucosyltransferase activity"/>
    <property type="evidence" value="ECO:0007669"/>
    <property type="project" value="TreeGrafter"/>
</dbReference>
<dbReference type="PROSITE" id="PS00375">
    <property type="entry name" value="UDPGT"/>
    <property type="match status" value="1"/>
</dbReference>
<organism evidence="5">
    <name type="scientific">Aegilops tauschii</name>
    <name type="common">Tausch's goatgrass</name>
    <name type="synonym">Aegilops squarrosa</name>
    <dbReference type="NCBI Taxonomy" id="37682"/>
    <lineage>
        <taxon>Eukaryota</taxon>
        <taxon>Viridiplantae</taxon>
        <taxon>Streptophyta</taxon>
        <taxon>Embryophyta</taxon>
        <taxon>Tracheophyta</taxon>
        <taxon>Spermatophyta</taxon>
        <taxon>Magnoliopsida</taxon>
        <taxon>Liliopsida</taxon>
        <taxon>Poales</taxon>
        <taxon>Poaceae</taxon>
        <taxon>BOP clade</taxon>
        <taxon>Pooideae</taxon>
        <taxon>Triticodae</taxon>
        <taxon>Triticeae</taxon>
        <taxon>Triticinae</taxon>
        <taxon>Aegilops</taxon>
    </lineage>
</organism>
<evidence type="ECO:0000256" key="1">
    <source>
        <dbReference type="ARBA" id="ARBA00009995"/>
    </source>
</evidence>
<evidence type="ECO:0000256" key="3">
    <source>
        <dbReference type="RuleBase" id="RU003718"/>
    </source>
</evidence>
<accession>N1QRU5</accession>
<dbReference type="InterPro" id="IPR002213">
    <property type="entry name" value="UDP_glucos_trans"/>
</dbReference>
<dbReference type="SUPFAM" id="SSF53756">
    <property type="entry name" value="UDP-Glycosyltransferase/glycogen phosphorylase"/>
    <property type="match status" value="1"/>
</dbReference>
<dbReference type="AlphaFoldDB" id="N1QRU5"/>
<dbReference type="FunFam" id="3.40.50.2000:FF:000107">
    <property type="entry name" value="Glycosyltransferase"/>
    <property type="match status" value="1"/>
</dbReference>
<sequence>MPLLHLAHLLLGRRLASAVTFFTTPRNAPFIRAGLAGAGAGAAVVELPFPSEQDAPQSTDELPSSTSLVDFVTAVAALQPAFADALAKIEPRPDLLVHDGFLRWAKDIADELGMPRLVTLGFGGFATYVNRAVTAHRPHARVSSPSEPFPVHGVPDLRLTKADLNPPFDDPEPSGPHWDLICKNRISMYSSRGIIVNSFHELESIYIDLWNREFDIKMWPIGPLCLEASEPAVQTKDDREISEWLDSRLAMDRPVLYVAFGSQAELSRAQLEEIAVGLDNSGVDFLWVVRSKWLNPDDRFNDRFGDRGKVVEGFINQLGVLGHKSVKGFFTHCGWNSVLESITMGVPILAFPMAAEQKLNAKFVVDVIHVGLRVRPKEDANKAGSGLVMSGDVQVLARELILGEEGKRAAARAGELSVSSRKTMDIGGSSFENLAQMVQEVSETHANNAKIARRCRHPVAIVAKTINGCSLCDCQLQQQKLYTTPTSAQHHSGGGQGQQNSPLVLAKLSAGGSFSRYRL</sequence>
<dbReference type="PANTHER" id="PTHR48047">
    <property type="entry name" value="GLYCOSYLTRANSFERASE"/>
    <property type="match status" value="1"/>
</dbReference>
<evidence type="ECO:0000256" key="2">
    <source>
        <dbReference type="ARBA" id="ARBA00022679"/>
    </source>
</evidence>
<dbReference type="Gene3D" id="3.40.50.2000">
    <property type="entry name" value="Glycogen Phosphorylase B"/>
    <property type="match status" value="2"/>
</dbReference>
<keyword evidence="3" id="KW-0328">Glycosyltransferase</keyword>
<dbReference type="Pfam" id="PF00201">
    <property type="entry name" value="UDPGT"/>
    <property type="match status" value="1"/>
</dbReference>
<evidence type="ECO:0000256" key="4">
    <source>
        <dbReference type="RuleBase" id="RU362057"/>
    </source>
</evidence>